<dbReference type="InterPro" id="IPR029030">
    <property type="entry name" value="Caspase-like_dom_sf"/>
</dbReference>
<dbReference type="Proteomes" id="UP001500751">
    <property type="component" value="Unassembled WGS sequence"/>
</dbReference>
<sequence>MSDSRPLRDYGRSRAVLVGAWDYANFPKVPAARNSLERMTSLLTGPLCGWPVERVETLSNLTRRGDLDDRLLELYEDVTDVALFYFVGHGALFDDELCLALCDSPRDGNRQRTIGIPFADVRRALKGCQAETKIVILDCCYSGQATEAPNTLAGKVDVMARTAGTGAFTMAASGAYTKAEFDPAPGVPNPQTFFTQYLVDTIEGGMEEHLQGVALGPLFTRTAQALARDKKPEPTCSNRDMADQFVLARNRRFVAGPAKAPVKRAERTDQLVLHAFRDLELELGGYDRQQVKAELQARVDVMSDPEQSFTLMKPFFKLAGRREIGYSVEQVDDFILDQRSWPPTFVHALRILLAERKILYGADGIAHQDLHEALDRCKVQHPETLLAVIERDKTNQLKLRKRMSPSIRRILEPKSGWRARRSYLRRLKSQTVWNRVLFTNEGIYFDIDTRVVAVPYADLENLSVEWTTRRDTWSDDQASGSFEVHTVEFRYQAKVTKMSESARELADVVEEIQSIKRSYPEK</sequence>
<dbReference type="RefSeq" id="WP_344670711.1">
    <property type="nucleotide sequence ID" value="NZ_BAAAQN010000065.1"/>
</dbReference>
<evidence type="ECO:0000259" key="1">
    <source>
        <dbReference type="Pfam" id="PF00656"/>
    </source>
</evidence>
<dbReference type="PANTHER" id="PTHR22576:SF37">
    <property type="entry name" value="MUCOSA-ASSOCIATED LYMPHOID TISSUE LYMPHOMA TRANSLOCATION PROTEIN 1"/>
    <property type="match status" value="1"/>
</dbReference>
<reference evidence="2 3" key="1">
    <citation type="journal article" date="2019" name="Int. J. Syst. Evol. Microbiol.">
        <title>The Global Catalogue of Microorganisms (GCM) 10K type strain sequencing project: providing services to taxonomists for standard genome sequencing and annotation.</title>
        <authorList>
            <consortium name="The Broad Institute Genomics Platform"/>
            <consortium name="The Broad Institute Genome Sequencing Center for Infectious Disease"/>
            <person name="Wu L."/>
            <person name="Ma J."/>
        </authorList>
    </citation>
    <scope>NUCLEOTIDE SEQUENCE [LARGE SCALE GENOMIC DNA]</scope>
    <source>
        <strain evidence="2 3">JCM 16014</strain>
    </source>
</reference>
<accession>A0ABN2VAY9</accession>
<dbReference type="EMBL" id="BAAAQN010000065">
    <property type="protein sequence ID" value="GAA2056812.1"/>
    <property type="molecule type" value="Genomic_DNA"/>
</dbReference>
<dbReference type="SUPFAM" id="SSF52129">
    <property type="entry name" value="Caspase-like"/>
    <property type="match status" value="1"/>
</dbReference>
<dbReference type="PANTHER" id="PTHR22576">
    <property type="entry name" value="MUCOSA ASSOCIATED LYMPHOID TISSUE LYMPHOMA TRANSLOCATION PROTEIN 1/PARACASPASE"/>
    <property type="match status" value="1"/>
</dbReference>
<feature type="domain" description="Peptidase C14 caspase" evidence="1">
    <location>
        <begin position="13"/>
        <end position="245"/>
    </location>
</feature>
<name>A0ABN2VAY9_9ACTN</name>
<dbReference type="NCBIfam" id="NF047832">
    <property type="entry name" value="caspase_w_EACC1"/>
    <property type="match status" value="1"/>
</dbReference>
<dbReference type="Gene3D" id="3.40.50.1460">
    <property type="match status" value="1"/>
</dbReference>
<protein>
    <recommendedName>
        <fullName evidence="1">Peptidase C14 caspase domain-containing protein</fullName>
    </recommendedName>
</protein>
<dbReference type="InterPro" id="IPR052039">
    <property type="entry name" value="Caspase-related_regulators"/>
</dbReference>
<dbReference type="InterPro" id="IPR011600">
    <property type="entry name" value="Pept_C14_caspase"/>
</dbReference>
<dbReference type="Pfam" id="PF00656">
    <property type="entry name" value="Peptidase_C14"/>
    <property type="match status" value="1"/>
</dbReference>
<keyword evidence="3" id="KW-1185">Reference proteome</keyword>
<gene>
    <name evidence="2" type="ORF">GCM10009839_77570</name>
</gene>
<comment type="caution">
    <text evidence="2">The sequence shown here is derived from an EMBL/GenBank/DDBJ whole genome shotgun (WGS) entry which is preliminary data.</text>
</comment>
<proteinExistence type="predicted"/>
<evidence type="ECO:0000313" key="2">
    <source>
        <dbReference type="EMBL" id="GAA2056812.1"/>
    </source>
</evidence>
<evidence type="ECO:0000313" key="3">
    <source>
        <dbReference type="Proteomes" id="UP001500751"/>
    </source>
</evidence>
<organism evidence="2 3">
    <name type="scientific">Catenulispora yoronensis</name>
    <dbReference type="NCBI Taxonomy" id="450799"/>
    <lineage>
        <taxon>Bacteria</taxon>
        <taxon>Bacillati</taxon>
        <taxon>Actinomycetota</taxon>
        <taxon>Actinomycetes</taxon>
        <taxon>Catenulisporales</taxon>
        <taxon>Catenulisporaceae</taxon>
        <taxon>Catenulispora</taxon>
    </lineage>
</organism>